<keyword evidence="4" id="KW-0677">Repeat</keyword>
<organism evidence="12 13">
    <name type="scientific">Scophthalmus maximus</name>
    <name type="common">Turbot</name>
    <name type="synonym">Psetta maxima</name>
    <dbReference type="NCBI Taxonomy" id="52904"/>
    <lineage>
        <taxon>Eukaryota</taxon>
        <taxon>Metazoa</taxon>
        <taxon>Chordata</taxon>
        <taxon>Craniata</taxon>
        <taxon>Vertebrata</taxon>
        <taxon>Euteleostomi</taxon>
        <taxon>Actinopterygii</taxon>
        <taxon>Neopterygii</taxon>
        <taxon>Teleostei</taxon>
        <taxon>Neoteleostei</taxon>
        <taxon>Acanthomorphata</taxon>
        <taxon>Carangaria</taxon>
        <taxon>Pleuronectiformes</taxon>
        <taxon>Pleuronectoidei</taxon>
        <taxon>Scophthalmidae</taxon>
        <taxon>Scophthalmus</taxon>
    </lineage>
</organism>
<dbReference type="FunFam" id="3.30.160.60:FF:001954">
    <property type="entry name" value="Zinc finger protein 787"/>
    <property type="match status" value="1"/>
</dbReference>
<evidence type="ECO:0000256" key="10">
    <source>
        <dbReference type="SAM" id="MobiDB-lite"/>
    </source>
</evidence>
<dbReference type="PANTHER" id="PTHR16515:SF49">
    <property type="entry name" value="GASTRULA ZINC FINGER PROTEIN XLCGF49.1-LIKE-RELATED"/>
    <property type="match status" value="1"/>
</dbReference>
<dbReference type="GO" id="GO:0008270">
    <property type="term" value="F:zinc ion binding"/>
    <property type="evidence" value="ECO:0007669"/>
    <property type="project" value="UniProtKB-KW"/>
</dbReference>
<keyword evidence="6" id="KW-0862">Zinc</keyword>
<dbReference type="SMART" id="SM00355">
    <property type="entry name" value="ZnF_C2H2"/>
    <property type="match status" value="4"/>
</dbReference>
<comment type="subcellular location">
    <subcellularLocation>
        <location evidence="1">Nucleus</location>
    </subcellularLocation>
</comment>
<dbReference type="AlphaFoldDB" id="A0A8D3AXD1"/>
<dbReference type="SUPFAM" id="SSF57667">
    <property type="entry name" value="beta-beta-alpha zinc fingers"/>
    <property type="match status" value="2"/>
</dbReference>
<feature type="domain" description="C2H2-type" evidence="11">
    <location>
        <begin position="255"/>
        <end position="282"/>
    </location>
</feature>
<evidence type="ECO:0000256" key="8">
    <source>
        <dbReference type="ARBA" id="ARBA00023242"/>
    </source>
</evidence>
<dbReference type="PANTHER" id="PTHR16515">
    <property type="entry name" value="PR DOMAIN ZINC FINGER PROTEIN"/>
    <property type="match status" value="1"/>
</dbReference>
<keyword evidence="8" id="KW-0539">Nucleus</keyword>
<feature type="domain" description="C2H2-type" evidence="11">
    <location>
        <begin position="227"/>
        <end position="254"/>
    </location>
</feature>
<evidence type="ECO:0000256" key="1">
    <source>
        <dbReference type="ARBA" id="ARBA00004123"/>
    </source>
</evidence>
<dbReference type="PROSITE" id="PS50157">
    <property type="entry name" value="ZINC_FINGER_C2H2_2"/>
    <property type="match status" value="3"/>
</dbReference>
<feature type="region of interest" description="Disordered" evidence="10">
    <location>
        <begin position="108"/>
        <end position="175"/>
    </location>
</feature>
<evidence type="ECO:0000256" key="9">
    <source>
        <dbReference type="PROSITE-ProRule" id="PRU00042"/>
    </source>
</evidence>
<sequence>MFAVQLLRVSVHERIGAAAEDFLLQVEKGEEAARVPALRALLTERLTAAAEEIVGLLEETVAEYEDRVERSEREICRQRRLLDAEVWTSQEGEQVQGLEATDLTKFTVKSEEEKPQSSQFHPSQTEETRVDCGGPETARNSGPDGHLETGPEDQTENSSETDDSEDWKDTREPSGSMTIRIINVYSGVCDVLGTGEKPFCCSECGKPFGGKEDLKRHMRIHTGEKPFNCSVCGKRFRLKGNLQQHMMIHTKKKPFSCTECCQRYRHKGNLQKHVRLHTGEKRFSCRVCNKSFTWKYQQKKHQCLRSLLTMCLFTFNCNMDQY</sequence>
<feature type="compositionally biased region" description="Acidic residues" evidence="10">
    <location>
        <begin position="150"/>
        <end position="166"/>
    </location>
</feature>
<evidence type="ECO:0000256" key="7">
    <source>
        <dbReference type="ARBA" id="ARBA00023125"/>
    </source>
</evidence>
<dbReference type="GeneTree" id="ENSGT00950000182774"/>
<feature type="domain" description="C2H2-type" evidence="11">
    <location>
        <begin position="199"/>
        <end position="226"/>
    </location>
</feature>
<evidence type="ECO:0000313" key="13">
    <source>
        <dbReference type="Proteomes" id="UP000694558"/>
    </source>
</evidence>
<keyword evidence="3" id="KW-0479">Metal-binding</keyword>
<comment type="similarity">
    <text evidence="2">Belongs to the krueppel C2H2-type zinc-finger protein family.</text>
</comment>
<proteinExistence type="inferred from homology"/>
<dbReference type="InterPro" id="IPR050331">
    <property type="entry name" value="Zinc_finger"/>
</dbReference>
<evidence type="ECO:0000256" key="5">
    <source>
        <dbReference type="ARBA" id="ARBA00022771"/>
    </source>
</evidence>
<dbReference type="Pfam" id="PF13465">
    <property type="entry name" value="zf-H2C2_2"/>
    <property type="match status" value="1"/>
</dbReference>
<evidence type="ECO:0000313" key="12">
    <source>
        <dbReference type="Ensembl" id="ENSSMAP00000025067.2"/>
    </source>
</evidence>
<dbReference type="Proteomes" id="UP000694558">
    <property type="component" value="Chromosome 22"/>
</dbReference>
<dbReference type="PROSITE" id="PS00028">
    <property type="entry name" value="ZINC_FINGER_C2H2_1"/>
    <property type="match status" value="3"/>
</dbReference>
<protein>
    <recommendedName>
        <fullName evidence="11">C2H2-type domain-containing protein</fullName>
    </recommendedName>
</protein>
<dbReference type="GO" id="GO:0003677">
    <property type="term" value="F:DNA binding"/>
    <property type="evidence" value="ECO:0007669"/>
    <property type="project" value="UniProtKB-KW"/>
</dbReference>
<keyword evidence="5 9" id="KW-0863">Zinc-finger</keyword>
<dbReference type="GO" id="GO:0010468">
    <property type="term" value="P:regulation of gene expression"/>
    <property type="evidence" value="ECO:0007669"/>
    <property type="project" value="TreeGrafter"/>
</dbReference>
<accession>A0A8D3AXD1</accession>
<reference evidence="12" key="1">
    <citation type="submission" date="2023-05" db="EMBL/GenBank/DDBJ databases">
        <title>High-quality long-read genome of Scophthalmus maximus.</title>
        <authorList>
            <person name="Lien S."/>
            <person name="Martinez P."/>
        </authorList>
    </citation>
    <scope>NUCLEOTIDE SEQUENCE [LARGE SCALE GENOMIC DNA]</scope>
</reference>
<evidence type="ECO:0000256" key="4">
    <source>
        <dbReference type="ARBA" id="ARBA00022737"/>
    </source>
</evidence>
<evidence type="ECO:0000256" key="3">
    <source>
        <dbReference type="ARBA" id="ARBA00022723"/>
    </source>
</evidence>
<evidence type="ECO:0000256" key="2">
    <source>
        <dbReference type="ARBA" id="ARBA00006991"/>
    </source>
</evidence>
<evidence type="ECO:0000259" key="11">
    <source>
        <dbReference type="PROSITE" id="PS50157"/>
    </source>
</evidence>
<dbReference type="Ensembl" id="ENSSMAT00000025368.2">
    <property type="protein sequence ID" value="ENSSMAP00000025067.2"/>
    <property type="gene ID" value="ENSSMAG00000015341.2"/>
</dbReference>
<dbReference type="Gene3D" id="3.30.160.60">
    <property type="entry name" value="Classic Zinc Finger"/>
    <property type="match status" value="4"/>
</dbReference>
<reference evidence="12" key="2">
    <citation type="submission" date="2025-08" db="UniProtKB">
        <authorList>
            <consortium name="Ensembl"/>
        </authorList>
    </citation>
    <scope>IDENTIFICATION</scope>
</reference>
<evidence type="ECO:0000256" key="6">
    <source>
        <dbReference type="ARBA" id="ARBA00022833"/>
    </source>
</evidence>
<name>A0A8D3AXD1_SCOMX</name>
<dbReference type="InterPro" id="IPR013087">
    <property type="entry name" value="Znf_C2H2_type"/>
</dbReference>
<dbReference type="FunFam" id="3.30.160.60:FF:000912">
    <property type="entry name" value="Zinc finger protein 660"/>
    <property type="match status" value="1"/>
</dbReference>
<dbReference type="InterPro" id="IPR036236">
    <property type="entry name" value="Znf_C2H2_sf"/>
</dbReference>
<keyword evidence="7" id="KW-0238">DNA-binding</keyword>
<dbReference type="FunFam" id="3.30.160.60:FF:000706">
    <property type="entry name" value="Zinc finger protein"/>
    <property type="match status" value="1"/>
</dbReference>
<dbReference type="GO" id="GO:0005634">
    <property type="term" value="C:nucleus"/>
    <property type="evidence" value="ECO:0007669"/>
    <property type="project" value="UniProtKB-SubCell"/>
</dbReference>